<dbReference type="GO" id="GO:0006071">
    <property type="term" value="P:glycerol metabolic process"/>
    <property type="evidence" value="ECO:0007669"/>
    <property type="project" value="UniProtKB-KW"/>
</dbReference>
<dbReference type="InterPro" id="IPR029016">
    <property type="entry name" value="GAF-like_dom_sf"/>
</dbReference>
<protein>
    <recommendedName>
        <fullName evidence="6">Glycerol operon regulatory protein</fullName>
    </recommendedName>
</protein>
<feature type="domain" description="HTH iclR-type" evidence="7">
    <location>
        <begin position="12"/>
        <end position="73"/>
    </location>
</feature>
<dbReference type="EMBL" id="SZWF01000038">
    <property type="protein sequence ID" value="KAA9392940.1"/>
    <property type="molecule type" value="Genomic_DNA"/>
</dbReference>
<comment type="caution">
    <text evidence="9">The sequence shown here is derived from an EMBL/GenBank/DDBJ whole genome shotgun (WGS) entry which is preliminary data.</text>
</comment>
<dbReference type="GO" id="GO:0003700">
    <property type="term" value="F:DNA-binding transcription factor activity"/>
    <property type="evidence" value="ECO:0007669"/>
    <property type="project" value="TreeGrafter"/>
</dbReference>
<dbReference type="InterPro" id="IPR036390">
    <property type="entry name" value="WH_DNA-bd_sf"/>
</dbReference>
<dbReference type="PANTHER" id="PTHR30136">
    <property type="entry name" value="HELIX-TURN-HELIX TRANSCRIPTIONAL REGULATOR, ICLR FAMILY"/>
    <property type="match status" value="1"/>
</dbReference>
<keyword evidence="1" id="KW-0319">Glycerol metabolism</keyword>
<dbReference type="InterPro" id="IPR036388">
    <property type="entry name" value="WH-like_DNA-bd_sf"/>
</dbReference>
<dbReference type="Gene3D" id="3.30.450.40">
    <property type="match status" value="2"/>
</dbReference>
<reference evidence="9 10" key="1">
    <citation type="submission" date="2019-05" db="EMBL/GenBank/DDBJ databases">
        <title>Kocuria coralli sp. nov., a novel actinobacterium isolated from coral reef seawater.</title>
        <authorList>
            <person name="Li J."/>
        </authorList>
    </citation>
    <scope>NUCLEOTIDE SEQUENCE [LARGE SCALE GENOMIC DNA]</scope>
    <source>
        <strain evidence="9 10">SCSIO 13007</strain>
    </source>
</reference>
<dbReference type="PROSITE" id="PS51077">
    <property type="entry name" value="HTH_ICLR"/>
    <property type="match status" value="1"/>
</dbReference>
<dbReference type="PROSITE" id="PS51078">
    <property type="entry name" value="ICLR_ED"/>
    <property type="match status" value="1"/>
</dbReference>
<evidence type="ECO:0000256" key="2">
    <source>
        <dbReference type="ARBA" id="ARBA00023015"/>
    </source>
</evidence>
<dbReference type="Pfam" id="PF09339">
    <property type="entry name" value="HTH_IclR"/>
    <property type="match status" value="1"/>
</dbReference>
<dbReference type="FunFam" id="1.10.10.10:FF:000056">
    <property type="entry name" value="IclR family transcriptional regulator"/>
    <property type="match status" value="1"/>
</dbReference>
<dbReference type="SMART" id="SM00346">
    <property type="entry name" value="HTH_ICLR"/>
    <property type="match status" value="1"/>
</dbReference>
<dbReference type="RefSeq" id="WP_158035066.1">
    <property type="nucleotide sequence ID" value="NZ_ML708637.1"/>
</dbReference>
<keyword evidence="4" id="KW-0804">Transcription</keyword>
<evidence type="ECO:0000259" key="8">
    <source>
        <dbReference type="PROSITE" id="PS51078"/>
    </source>
</evidence>
<evidence type="ECO:0000256" key="1">
    <source>
        <dbReference type="ARBA" id="ARBA00022798"/>
    </source>
</evidence>
<evidence type="ECO:0000313" key="9">
    <source>
        <dbReference type="EMBL" id="KAA9392940.1"/>
    </source>
</evidence>
<evidence type="ECO:0000313" key="10">
    <source>
        <dbReference type="Proteomes" id="UP000325957"/>
    </source>
</evidence>
<keyword evidence="3" id="KW-0238">DNA-binding</keyword>
<feature type="domain" description="IclR-ED" evidence="8">
    <location>
        <begin position="74"/>
        <end position="232"/>
    </location>
</feature>
<name>A0A5J5KUP3_9MICC</name>
<dbReference type="GO" id="GO:0003677">
    <property type="term" value="F:DNA binding"/>
    <property type="evidence" value="ECO:0007669"/>
    <property type="project" value="UniProtKB-KW"/>
</dbReference>
<accession>A0A5J5KUP3</accession>
<dbReference type="SUPFAM" id="SSF46785">
    <property type="entry name" value="Winged helix' DNA-binding domain"/>
    <property type="match status" value="1"/>
</dbReference>
<comment type="function">
    <text evidence="5">May be an activator protein for the gylABX operon.</text>
</comment>
<evidence type="ECO:0000256" key="4">
    <source>
        <dbReference type="ARBA" id="ARBA00023163"/>
    </source>
</evidence>
<proteinExistence type="predicted"/>
<evidence type="ECO:0000256" key="5">
    <source>
        <dbReference type="ARBA" id="ARBA00058938"/>
    </source>
</evidence>
<keyword evidence="2" id="KW-0805">Transcription regulation</keyword>
<evidence type="ECO:0000256" key="3">
    <source>
        <dbReference type="ARBA" id="ARBA00023125"/>
    </source>
</evidence>
<gene>
    <name evidence="9" type="ORF">FCK90_14760</name>
</gene>
<sequence length="238" mass="26353">MAKGATEERKKVDAVERALSILDVFSENDVRLSLTEIARRTGLYPSTTLRLAGSLEYWGYLRRDADGHFRLGPTVLRLGSLYRDSFDLGEVIRPALKRLSEASGETAAFYVREGEDRVCLYRHHSKHPLRHHIEEGVRLPLDRGAGGHVLMAYTGGDTEIHRQVRAEGYRASFGERDPETVAVSVPVFGVGGAFLGALTLVGTRTRITEESVPGLIELLRGEAAQLQEELDGRRTARA</sequence>
<organism evidence="9 10">
    <name type="scientific">Kocuria coralli</name>
    <dbReference type="NCBI Taxonomy" id="1461025"/>
    <lineage>
        <taxon>Bacteria</taxon>
        <taxon>Bacillati</taxon>
        <taxon>Actinomycetota</taxon>
        <taxon>Actinomycetes</taxon>
        <taxon>Micrococcales</taxon>
        <taxon>Micrococcaceae</taxon>
        <taxon>Kocuria</taxon>
    </lineage>
</organism>
<dbReference type="InterPro" id="IPR050707">
    <property type="entry name" value="HTH_MetabolicPath_Reg"/>
</dbReference>
<dbReference type="InterPro" id="IPR005471">
    <property type="entry name" value="Tscrpt_reg_IclR_N"/>
</dbReference>
<dbReference type="GO" id="GO:0045892">
    <property type="term" value="P:negative regulation of DNA-templated transcription"/>
    <property type="evidence" value="ECO:0007669"/>
    <property type="project" value="TreeGrafter"/>
</dbReference>
<evidence type="ECO:0000259" key="7">
    <source>
        <dbReference type="PROSITE" id="PS51077"/>
    </source>
</evidence>
<dbReference type="PANTHER" id="PTHR30136:SF39">
    <property type="entry name" value="TRANSCRIPTIONAL REGULATORY PROTEIN"/>
    <property type="match status" value="1"/>
</dbReference>
<dbReference type="SUPFAM" id="SSF55781">
    <property type="entry name" value="GAF domain-like"/>
    <property type="match status" value="1"/>
</dbReference>
<dbReference type="InterPro" id="IPR014757">
    <property type="entry name" value="Tscrpt_reg_IclR_C"/>
</dbReference>
<keyword evidence="10" id="KW-1185">Reference proteome</keyword>
<evidence type="ECO:0000256" key="6">
    <source>
        <dbReference type="ARBA" id="ARBA00070406"/>
    </source>
</evidence>
<dbReference type="Gene3D" id="1.10.10.10">
    <property type="entry name" value="Winged helix-like DNA-binding domain superfamily/Winged helix DNA-binding domain"/>
    <property type="match status" value="1"/>
</dbReference>
<dbReference type="Pfam" id="PF01614">
    <property type="entry name" value="IclR_C"/>
    <property type="match status" value="2"/>
</dbReference>
<dbReference type="Proteomes" id="UP000325957">
    <property type="component" value="Unassembled WGS sequence"/>
</dbReference>
<dbReference type="OrthoDB" id="9807558at2"/>
<dbReference type="AlphaFoldDB" id="A0A5J5KUP3"/>